<keyword evidence="2" id="KW-1185">Reference proteome</keyword>
<sequence length="163" mass="18499">MIIIDEHFINNNIDDDHDEKSKDHCKSWIHQSMIPNIKNNKTPKIGDFICHVVSSRGSFVLECGMRAFIMDNKTKNFLCRKLNLKRRTINDNEIQINGTNNNQAAVVVVAETPALKTFTYHDTLKAAIDLIGIEQESSSILEESEEEDANDDVEKVSFLGIVH</sequence>
<accession>A0AAV7HRJ2</accession>
<gene>
    <name evidence="1" type="ORF">KQX54_001637</name>
</gene>
<proteinExistence type="predicted"/>
<dbReference type="EMBL" id="JAHXZJ010002983">
    <property type="protein sequence ID" value="KAH0533803.1"/>
    <property type="molecule type" value="Genomic_DNA"/>
</dbReference>
<name>A0AAV7HRJ2_COTGL</name>
<reference evidence="1 2" key="1">
    <citation type="journal article" date="2021" name="J. Hered.">
        <title>A chromosome-level genome assembly of the parasitoid wasp, Cotesia glomerata (Hymenoptera: Braconidae).</title>
        <authorList>
            <person name="Pinto B.J."/>
            <person name="Weis J.J."/>
            <person name="Gamble T."/>
            <person name="Ode P.J."/>
            <person name="Paul R."/>
            <person name="Zaspel J.M."/>
        </authorList>
    </citation>
    <scope>NUCLEOTIDE SEQUENCE [LARGE SCALE GENOMIC DNA]</scope>
    <source>
        <strain evidence="1">CgM1</strain>
    </source>
</reference>
<comment type="caution">
    <text evidence="1">The sequence shown here is derived from an EMBL/GenBank/DDBJ whole genome shotgun (WGS) entry which is preliminary data.</text>
</comment>
<evidence type="ECO:0000313" key="1">
    <source>
        <dbReference type="EMBL" id="KAH0533803.1"/>
    </source>
</evidence>
<protein>
    <submittedName>
        <fullName evidence="1">Uncharacterized protein</fullName>
    </submittedName>
</protein>
<dbReference type="AlphaFoldDB" id="A0AAV7HRJ2"/>
<organism evidence="1 2">
    <name type="scientific">Cotesia glomerata</name>
    <name type="common">Lepidopteran parasitic wasp</name>
    <name type="synonym">Apanteles glomeratus</name>
    <dbReference type="NCBI Taxonomy" id="32391"/>
    <lineage>
        <taxon>Eukaryota</taxon>
        <taxon>Metazoa</taxon>
        <taxon>Ecdysozoa</taxon>
        <taxon>Arthropoda</taxon>
        <taxon>Hexapoda</taxon>
        <taxon>Insecta</taxon>
        <taxon>Pterygota</taxon>
        <taxon>Neoptera</taxon>
        <taxon>Endopterygota</taxon>
        <taxon>Hymenoptera</taxon>
        <taxon>Apocrita</taxon>
        <taxon>Ichneumonoidea</taxon>
        <taxon>Braconidae</taxon>
        <taxon>Microgastrinae</taxon>
        <taxon>Cotesia</taxon>
    </lineage>
</organism>
<dbReference type="Proteomes" id="UP000826195">
    <property type="component" value="Unassembled WGS sequence"/>
</dbReference>
<evidence type="ECO:0000313" key="2">
    <source>
        <dbReference type="Proteomes" id="UP000826195"/>
    </source>
</evidence>